<comment type="caution">
    <text evidence="1">The sequence shown here is derived from an EMBL/GenBank/DDBJ whole genome shotgun (WGS) entry which is preliminary data.</text>
</comment>
<dbReference type="AlphaFoldDB" id="X0RCA6"/>
<evidence type="ECO:0000313" key="2">
    <source>
        <dbReference type="Proteomes" id="UP000019491"/>
    </source>
</evidence>
<dbReference type="EMBL" id="BAWF01000057">
    <property type="protein sequence ID" value="GAF48660.1"/>
    <property type="molecule type" value="Genomic_DNA"/>
</dbReference>
<keyword evidence="2" id="KW-1185">Reference proteome</keyword>
<proteinExistence type="predicted"/>
<protein>
    <submittedName>
        <fullName evidence="1">Uncharacterized protein</fullName>
    </submittedName>
</protein>
<name>X0RCA6_RHOWR</name>
<sequence length="79" mass="8590">MLAAVEVIVLICVWKRPRGFHDGVYSPSDQLTCWVKLSIRQPSDVRVEIAVSQGQKARSPRMCGVSIETAGPDPVGAIL</sequence>
<accession>X0RCA6</accession>
<gene>
    <name evidence="1" type="ORF">RW1_057_00300</name>
</gene>
<dbReference type="Proteomes" id="UP000019491">
    <property type="component" value="Unassembled WGS sequence"/>
</dbReference>
<reference evidence="1 2" key="1">
    <citation type="submission" date="2014-02" db="EMBL/GenBank/DDBJ databases">
        <title>Whole genome shotgun sequence of Rhodococcus wratislaviensis NBRC 100605.</title>
        <authorList>
            <person name="Hosoyama A."/>
            <person name="Tsuchikane K."/>
            <person name="Yoshida I."/>
            <person name="Ohji S."/>
            <person name="Ichikawa N."/>
            <person name="Yamazoe A."/>
            <person name="Fujita N."/>
        </authorList>
    </citation>
    <scope>NUCLEOTIDE SEQUENCE [LARGE SCALE GENOMIC DNA]</scope>
    <source>
        <strain evidence="1 2">NBRC 100605</strain>
    </source>
</reference>
<organism evidence="1 2">
    <name type="scientific">Rhodococcus wratislaviensis NBRC 100605</name>
    <dbReference type="NCBI Taxonomy" id="1219028"/>
    <lineage>
        <taxon>Bacteria</taxon>
        <taxon>Bacillati</taxon>
        <taxon>Actinomycetota</taxon>
        <taxon>Actinomycetes</taxon>
        <taxon>Mycobacteriales</taxon>
        <taxon>Nocardiaceae</taxon>
        <taxon>Rhodococcus</taxon>
    </lineage>
</organism>
<evidence type="ECO:0000313" key="1">
    <source>
        <dbReference type="EMBL" id="GAF48660.1"/>
    </source>
</evidence>